<dbReference type="Gene3D" id="3.30.420.270">
    <property type="match status" value="1"/>
</dbReference>
<evidence type="ECO:0000256" key="4">
    <source>
        <dbReference type="ARBA" id="ARBA00022692"/>
    </source>
</evidence>
<dbReference type="GO" id="GO:0015031">
    <property type="term" value="P:protein transport"/>
    <property type="evidence" value="ECO:0007669"/>
    <property type="project" value="UniProtKB-KW"/>
</dbReference>
<organism evidence="10 11">
    <name type="scientific">Thiocapsa imhoffii</name>
    <dbReference type="NCBI Taxonomy" id="382777"/>
    <lineage>
        <taxon>Bacteria</taxon>
        <taxon>Pseudomonadati</taxon>
        <taxon>Pseudomonadota</taxon>
        <taxon>Gammaproteobacteria</taxon>
        <taxon>Chromatiales</taxon>
        <taxon>Chromatiaceae</taxon>
        <taxon>Thiocapsa</taxon>
    </lineage>
</organism>
<evidence type="ECO:0000256" key="9">
    <source>
        <dbReference type="SAM" id="Phobius"/>
    </source>
</evidence>
<keyword evidence="6 9" id="KW-0472">Membrane</keyword>
<dbReference type="GO" id="GO:0022857">
    <property type="term" value="F:transmembrane transporter activity"/>
    <property type="evidence" value="ECO:0007669"/>
    <property type="project" value="InterPro"/>
</dbReference>
<keyword evidence="5 9" id="KW-1133">Transmembrane helix</keyword>
<comment type="subcellular location">
    <subcellularLocation>
        <location evidence="1">Cell membrane</location>
        <topology evidence="1">Single-pass membrane protein</topology>
    </subcellularLocation>
    <subcellularLocation>
        <location evidence="7">Cell membrane</location>
        <topology evidence="7">Single-pass type II membrane protein</topology>
    </subcellularLocation>
</comment>
<evidence type="ECO:0000256" key="3">
    <source>
        <dbReference type="ARBA" id="ARBA00022475"/>
    </source>
</evidence>
<dbReference type="AlphaFoldDB" id="A0A9X0WKZ8"/>
<keyword evidence="3" id="KW-1003">Cell membrane</keyword>
<evidence type="ECO:0000256" key="6">
    <source>
        <dbReference type="ARBA" id="ARBA00023136"/>
    </source>
</evidence>
<feature type="region of interest" description="Disordered" evidence="8">
    <location>
        <begin position="145"/>
        <end position="182"/>
    </location>
</feature>
<feature type="transmembrane region" description="Helical" evidence="9">
    <location>
        <begin position="15"/>
        <end position="35"/>
    </location>
</feature>
<evidence type="ECO:0000256" key="7">
    <source>
        <dbReference type="RuleBase" id="RU003879"/>
    </source>
</evidence>
<reference evidence="10 11" key="1">
    <citation type="journal article" date="2020" name="Microorganisms">
        <title>Osmotic Adaptation and Compatible Solute Biosynthesis of Phototrophic Bacteria as Revealed from Genome Analyses.</title>
        <authorList>
            <person name="Imhoff J.F."/>
            <person name="Rahn T."/>
            <person name="Kunzel S."/>
            <person name="Keller A."/>
            <person name="Neulinger S.C."/>
        </authorList>
    </citation>
    <scope>NUCLEOTIDE SEQUENCE [LARGE SCALE GENOMIC DNA]</scope>
    <source>
        <strain evidence="10 11">DSM 21303</strain>
    </source>
</reference>
<dbReference type="GO" id="GO:0005886">
    <property type="term" value="C:plasma membrane"/>
    <property type="evidence" value="ECO:0007669"/>
    <property type="project" value="UniProtKB-SubCell"/>
</dbReference>
<evidence type="ECO:0000313" key="10">
    <source>
        <dbReference type="EMBL" id="MBK1646538.1"/>
    </source>
</evidence>
<proteinExistence type="inferred from homology"/>
<evidence type="ECO:0000256" key="8">
    <source>
        <dbReference type="SAM" id="MobiDB-lite"/>
    </source>
</evidence>
<keyword evidence="7" id="KW-0813">Transport</keyword>
<dbReference type="InterPro" id="IPR003400">
    <property type="entry name" value="ExbD"/>
</dbReference>
<name>A0A9X0WKZ8_9GAMM</name>
<keyword evidence="4 7" id="KW-0812">Transmembrane</keyword>
<protein>
    <recommendedName>
        <fullName evidence="12">Biopolymer transporter ExbD</fullName>
    </recommendedName>
</protein>
<dbReference type="PANTHER" id="PTHR30558:SF3">
    <property type="entry name" value="BIOPOLYMER TRANSPORT PROTEIN EXBD-RELATED"/>
    <property type="match status" value="1"/>
</dbReference>
<keyword evidence="7" id="KW-0653">Protein transport</keyword>
<dbReference type="Proteomes" id="UP001138802">
    <property type="component" value="Unassembled WGS sequence"/>
</dbReference>
<keyword evidence="11" id="KW-1185">Reference proteome</keyword>
<evidence type="ECO:0000313" key="11">
    <source>
        <dbReference type="Proteomes" id="UP001138802"/>
    </source>
</evidence>
<dbReference type="EMBL" id="NRSD01000027">
    <property type="protein sequence ID" value="MBK1646538.1"/>
    <property type="molecule type" value="Genomic_DNA"/>
</dbReference>
<dbReference type="PANTHER" id="PTHR30558">
    <property type="entry name" value="EXBD MEMBRANE COMPONENT OF PMF-DRIVEN MACROMOLECULE IMPORT SYSTEM"/>
    <property type="match status" value="1"/>
</dbReference>
<accession>A0A9X0WKZ8</accession>
<dbReference type="Pfam" id="PF02472">
    <property type="entry name" value="ExbD"/>
    <property type="match status" value="1"/>
</dbReference>
<evidence type="ECO:0008006" key="12">
    <source>
        <dbReference type="Google" id="ProtNLM"/>
    </source>
</evidence>
<evidence type="ECO:0000256" key="5">
    <source>
        <dbReference type="ARBA" id="ARBA00022989"/>
    </source>
</evidence>
<evidence type="ECO:0000256" key="2">
    <source>
        <dbReference type="ARBA" id="ARBA00005811"/>
    </source>
</evidence>
<comment type="similarity">
    <text evidence="2 7">Belongs to the ExbD/TolR family.</text>
</comment>
<dbReference type="RefSeq" id="WP_200389360.1">
    <property type="nucleotide sequence ID" value="NZ_NRSD01000027.1"/>
</dbReference>
<sequence>MNLRPRRRDPAEINLTPLIDVVFLLLIFFMVSTTFKDESRLRVQLPQAQGESVSAAELDLIRILIDRSGALFLQEQPLPDSATLVQALTALRGAHRPPPLLIEADAQTPHEAVMGALDAAGQSGFVQIAFATTRRARAIDADEIAPVTGPVTGSAAAPDRPADADANRPQGARENRLEEMLE</sequence>
<feature type="compositionally biased region" description="Basic and acidic residues" evidence="8">
    <location>
        <begin position="160"/>
        <end position="182"/>
    </location>
</feature>
<gene>
    <name evidence="10" type="ORF">CKO25_18185</name>
</gene>
<comment type="caution">
    <text evidence="10">The sequence shown here is derived from an EMBL/GenBank/DDBJ whole genome shotgun (WGS) entry which is preliminary data.</text>
</comment>
<evidence type="ECO:0000256" key="1">
    <source>
        <dbReference type="ARBA" id="ARBA00004162"/>
    </source>
</evidence>